<evidence type="ECO:0000259" key="3">
    <source>
        <dbReference type="Pfam" id="PF12697"/>
    </source>
</evidence>
<dbReference type="PRINTS" id="PR00412">
    <property type="entry name" value="EPOXHYDRLASE"/>
</dbReference>
<proteinExistence type="predicted"/>
<evidence type="ECO:0000256" key="2">
    <source>
        <dbReference type="SAM" id="MobiDB-lite"/>
    </source>
</evidence>
<organism evidence="4 5">
    <name type="scientific">Azospirillum brasilense</name>
    <dbReference type="NCBI Taxonomy" id="192"/>
    <lineage>
        <taxon>Bacteria</taxon>
        <taxon>Pseudomonadati</taxon>
        <taxon>Pseudomonadota</taxon>
        <taxon>Alphaproteobacteria</taxon>
        <taxon>Rhodospirillales</taxon>
        <taxon>Azospirillaceae</taxon>
        <taxon>Azospirillum</taxon>
    </lineage>
</organism>
<feature type="compositionally biased region" description="Basic and acidic residues" evidence="2">
    <location>
        <begin position="1"/>
        <end position="11"/>
    </location>
</feature>
<protein>
    <submittedName>
        <fullName evidence="4">Alpha/beta fold hydrolase</fullName>
    </submittedName>
</protein>
<feature type="domain" description="AB hydrolase-1" evidence="3">
    <location>
        <begin position="33"/>
        <end position="265"/>
    </location>
</feature>
<dbReference type="Pfam" id="PF12697">
    <property type="entry name" value="Abhydrolase_6"/>
    <property type="match status" value="1"/>
</dbReference>
<dbReference type="InterPro" id="IPR029058">
    <property type="entry name" value="AB_hydrolase_fold"/>
</dbReference>
<gene>
    <name evidence="4" type="ORF">D3867_03825</name>
</gene>
<dbReference type="PANTHER" id="PTHR46118:SF4">
    <property type="entry name" value="PROTEIN ABHD11"/>
    <property type="match status" value="1"/>
</dbReference>
<dbReference type="Proteomes" id="UP000298596">
    <property type="component" value="Chromosome"/>
</dbReference>
<evidence type="ECO:0000313" key="5">
    <source>
        <dbReference type="Proteomes" id="UP000298596"/>
    </source>
</evidence>
<dbReference type="Gene3D" id="3.40.50.1820">
    <property type="entry name" value="alpha/beta hydrolase"/>
    <property type="match status" value="1"/>
</dbReference>
<feature type="region of interest" description="Disordered" evidence="2">
    <location>
        <begin position="1"/>
        <end position="28"/>
    </location>
</feature>
<dbReference type="InterPro" id="IPR000073">
    <property type="entry name" value="AB_hydrolase_1"/>
</dbReference>
<keyword evidence="1 4" id="KW-0378">Hydrolase</keyword>
<dbReference type="PRINTS" id="PR00111">
    <property type="entry name" value="ABHYDROLASE"/>
</dbReference>
<reference evidence="4 5" key="1">
    <citation type="submission" date="2018-09" db="EMBL/GenBank/DDBJ databases">
        <title>Whole genome based analysis of evolution and adaptive divergence in Indian and Brazilian strains of Azospirillum brasilense.</title>
        <authorList>
            <person name="Singh C."/>
            <person name="Tripathi A.K."/>
        </authorList>
    </citation>
    <scope>NUCLEOTIDE SEQUENCE [LARGE SCALE GENOMIC DNA]</scope>
    <source>
        <strain evidence="4 5">MTCC4036</strain>
    </source>
</reference>
<sequence length="271" mass="29952">MSHPPPSDKRNVHGPGSSPHLSGSRRSERRHPLLVLHGLFGSARNWQTLAKRFAERHRVYALDLRNHGGAPWSDEMTYPAMAADVLRFLDDRGFARASVVGHSMGGKVAMTLALTHPDRVERLAVADIAPVAYTHTHAPFVAAMKQAKLEGYTRRSEVEAQLVDAVPEAPLRSFLLQNLVLEQGSFHWRINLDAIGARMSDLIGFPDLGAARYDGPTLFIGGTRSDYIVPENHAAIRRHFPKAAIEMIEGAGHWLHAERPQEFAALVEAFA</sequence>
<evidence type="ECO:0000256" key="1">
    <source>
        <dbReference type="ARBA" id="ARBA00022801"/>
    </source>
</evidence>
<dbReference type="PANTHER" id="PTHR46118">
    <property type="entry name" value="PROTEIN ABHD11"/>
    <property type="match status" value="1"/>
</dbReference>
<evidence type="ECO:0000313" key="4">
    <source>
        <dbReference type="EMBL" id="QCO01253.1"/>
    </source>
</evidence>
<dbReference type="SUPFAM" id="SSF53474">
    <property type="entry name" value="alpha/beta-Hydrolases"/>
    <property type="match status" value="1"/>
</dbReference>
<dbReference type="AlphaFoldDB" id="A0A4D8PTK2"/>
<name>A0A4D8PTK2_AZOBR</name>
<accession>A0A4D8PTK2</accession>
<dbReference type="EMBL" id="CP032330">
    <property type="protein sequence ID" value="QCO01253.1"/>
    <property type="molecule type" value="Genomic_DNA"/>
</dbReference>
<dbReference type="GO" id="GO:0016787">
    <property type="term" value="F:hydrolase activity"/>
    <property type="evidence" value="ECO:0007669"/>
    <property type="project" value="UniProtKB-KW"/>
</dbReference>
<dbReference type="InterPro" id="IPR000639">
    <property type="entry name" value="Epox_hydrolase-like"/>
</dbReference>
<feature type="compositionally biased region" description="Low complexity" evidence="2">
    <location>
        <begin position="13"/>
        <end position="24"/>
    </location>
</feature>